<dbReference type="InterPro" id="IPR011010">
    <property type="entry name" value="DNA_brk_join_enz"/>
</dbReference>
<evidence type="ECO:0000259" key="4">
    <source>
        <dbReference type="PROSITE" id="PS51898"/>
    </source>
</evidence>
<dbReference type="InterPro" id="IPR050090">
    <property type="entry name" value="Tyrosine_recombinase_XerCD"/>
</dbReference>
<feature type="domain" description="Tyr recombinase" evidence="4">
    <location>
        <begin position="66"/>
        <end position="254"/>
    </location>
</feature>
<gene>
    <name evidence="5" type="ORF">WMO25_16500</name>
</gene>
<evidence type="ECO:0000313" key="6">
    <source>
        <dbReference type="Proteomes" id="UP001469749"/>
    </source>
</evidence>
<keyword evidence="3" id="KW-0233">DNA recombination</keyword>
<dbReference type="Pfam" id="PF00589">
    <property type="entry name" value="Phage_integrase"/>
    <property type="match status" value="1"/>
</dbReference>
<dbReference type="PROSITE" id="PS51898">
    <property type="entry name" value="TYR_RECOMBINASE"/>
    <property type="match status" value="1"/>
</dbReference>
<keyword evidence="2" id="KW-0238">DNA-binding</keyword>
<accession>A0ABV1B8C4</accession>
<dbReference type="SUPFAM" id="SSF56349">
    <property type="entry name" value="DNA breaking-rejoining enzymes"/>
    <property type="match status" value="1"/>
</dbReference>
<feature type="non-terminal residue" evidence="5">
    <location>
        <position position="1"/>
    </location>
</feature>
<evidence type="ECO:0000256" key="3">
    <source>
        <dbReference type="ARBA" id="ARBA00023172"/>
    </source>
</evidence>
<dbReference type="EMBL" id="JBBMEK010000323">
    <property type="protein sequence ID" value="MEQ2366666.1"/>
    <property type="molecule type" value="Genomic_DNA"/>
</dbReference>
<evidence type="ECO:0000313" key="5">
    <source>
        <dbReference type="EMBL" id="MEQ2366666.1"/>
    </source>
</evidence>
<dbReference type="PANTHER" id="PTHR30349:SF41">
    <property type="entry name" value="INTEGRASE_RECOMBINASE PROTEIN MJ0367-RELATED"/>
    <property type="match status" value="1"/>
</dbReference>
<sequence>NTQTSNKTCNMYLGAVFRYYQFLTLEDVLPMLKVLRVKKISYFDSMGVNHQNAVNSFKGFLREEEPNLEEITSEEIQALINACTNDRDRLLIAMMAETGLRLGEILGIHYTEDIDFERRTVRVRYRETNTNLARAKNAEYRMALLSNTTFEFLVKYISENRKSLMNSEYLFTKLTGKNKGEPLDADSVYSMLKRLSQKTDINSHPHQLRHYFAEERRKEGWDLNDIRFALGHKKVETTIKYLGENNERLIEATDQYYSNNEDLYQIADFL</sequence>
<evidence type="ECO:0000256" key="2">
    <source>
        <dbReference type="ARBA" id="ARBA00023125"/>
    </source>
</evidence>
<comment type="caution">
    <text evidence="5">The sequence shown here is derived from an EMBL/GenBank/DDBJ whole genome shotgun (WGS) entry which is preliminary data.</text>
</comment>
<proteinExistence type="inferred from homology"/>
<organism evidence="5 6">
    <name type="scientific">Coprococcus intestinihominis</name>
    <dbReference type="NCBI Taxonomy" id="3133154"/>
    <lineage>
        <taxon>Bacteria</taxon>
        <taxon>Bacillati</taxon>
        <taxon>Bacillota</taxon>
        <taxon>Clostridia</taxon>
        <taxon>Lachnospirales</taxon>
        <taxon>Lachnospiraceae</taxon>
        <taxon>Coprococcus</taxon>
    </lineage>
</organism>
<keyword evidence="6" id="KW-1185">Reference proteome</keyword>
<dbReference type="PANTHER" id="PTHR30349">
    <property type="entry name" value="PHAGE INTEGRASE-RELATED"/>
    <property type="match status" value="1"/>
</dbReference>
<dbReference type="InterPro" id="IPR013762">
    <property type="entry name" value="Integrase-like_cat_sf"/>
</dbReference>
<dbReference type="InterPro" id="IPR002104">
    <property type="entry name" value="Integrase_catalytic"/>
</dbReference>
<dbReference type="Proteomes" id="UP001469749">
    <property type="component" value="Unassembled WGS sequence"/>
</dbReference>
<protein>
    <submittedName>
        <fullName evidence="5">Tyrosine-type recombinase/integrase</fullName>
    </submittedName>
</protein>
<comment type="similarity">
    <text evidence="1">Belongs to the 'phage' integrase family.</text>
</comment>
<dbReference type="Gene3D" id="1.10.443.10">
    <property type="entry name" value="Intergrase catalytic core"/>
    <property type="match status" value="1"/>
</dbReference>
<name>A0ABV1B8C4_9FIRM</name>
<evidence type="ECO:0000256" key="1">
    <source>
        <dbReference type="ARBA" id="ARBA00008857"/>
    </source>
</evidence>
<reference evidence="5 6" key="1">
    <citation type="submission" date="2024-03" db="EMBL/GenBank/DDBJ databases">
        <title>Human intestinal bacterial collection.</title>
        <authorList>
            <person name="Pauvert C."/>
            <person name="Hitch T.C.A."/>
            <person name="Clavel T."/>
        </authorList>
    </citation>
    <scope>NUCLEOTIDE SEQUENCE [LARGE SCALE GENOMIC DNA]</scope>
    <source>
        <strain evidence="5 6">CLA-AA-H190</strain>
    </source>
</reference>